<name>A0A7J6VUQ4_THATH</name>
<keyword evidence="2" id="KW-1185">Reference proteome</keyword>
<evidence type="ECO:0000313" key="2">
    <source>
        <dbReference type="Proteomes" id="UP000554482"/>
    </source>
</evidence>
<reference evidence="1 2" key="1">
    <citation type="submission" date="2020-06" db="EMBL/GenBank/DDBJ databases">
        <title>Transcriptomic and genomic resources for Thalictrum thalictroides and T. hernandezii: Facilitating candidate gene discovery in an emerging model plant lineage.</title>
        <authorList>
            <person name="Arias T."/>
            <person name="Riano-Pachon D.M."/>
            <person name="Di Stilio V.S."/>
        </authorList>
    </citation>
    <scope>NUCLEOTIDE SEQUENCE [LARGE SCALE GENOMIC DNA]</scope>
    <source>
        <strain evidence="2">cv. WT478/WT964</strain>
        <tissue evidence="1">Leaves</tissue>
    </source>
</reference>
<dbReference type="AlphaFoldDB" id="A0A7J6VUQ4"/>
<dbReference type="EMBL" id="JABWDY010026262">
    <property type="protein sequence ID" value="KAF5188834.1"/>
    <property type="molecule type" value="Genomic_DNA"/>
</dbReference>
<comment type="caution">
    <text evidence="1">The sequence shown here is derived from an EMBL/GenBank/DDBJ whole genome shotgun (WGS) entry which is preliminary data.</text>
</comment>
<gene>
    <name evidence="1" type="ORF">FRX31_021578</name>
</gene>
<accession>A0A7J6VUQ4</accession>
<evidence type="ECO:0000313" key="1">
    <source>
        <dbReference type="EMBL" id="KAF5188834.1"/>
    </source>
</evidence>
<proteinExistence type="predicted"/>
<protein>
    <submittedName>
        <fullName evidence="1">Uncharacterized protein</fullName>
    </submittedName>
</protein>
<dbReference type="Proteomes" id="UP000554482">
    <property type="component" value="Unassembled WGS sequence"/>
</dbReference>
<sequence>MMVVALHAYSLGNNYDEIPWYKWYESFTKIRGSRKIDPLTVKSWPPETTIFDMKPIEAPYDAHTIIRARMMLDVIGFKNRRYYQADKAMAKVSISDIIFRAKAEVVLSKVNKEKV</sequence>
<organism evidence="1 2">
    <name type="scientific">Thalictrum thalictroides</name>
    <name type="common">Rue-anemone</name>
    <name type="synonym">Anemone thalictroides</name>
    <dbReference type="NCBI Taxonomy" id="46969"/>
    <lineage>
        <taxon>Eukaryota</taxon>
        <taxon>Viridiplantae</taxon>
        <taxon>Streptophyta</taxon>
        <taxon>Embryophyta</taxon>
        <taxon>Tracheophyta</taxon>
        <taxon>Spermatophyta</taxon>
        <taxon>Magnoliopsida</taxon>
        <taxon>Ranunculales</taxon>
        <taxon>Ranunculaceae</taxon>
        <taxon>Thalictroideae</taxon>
        <taxon>Thalictrum</taxon>
    </lineage>
</organism>